<dbReference type="EMBL" id="CP110233">
    <property type="protein sequence ID" value="WEG74384.1"/>
    <property type="molecule type" value="Genomic_DNA"/>
</dbReference>
<dbReference type="Pfam" id="PF01381">
    <property type="entry name" value="HTH_3"/>
    <property type="match status" value="1"/>
</dbReference>
<dbReference type="Proteomes" id="UP001179647">
    <property type="component" value="Plasmid unnamed1"/>
</dbReference>
<dbReference type="CDD" id="cd06529">
    <property type="entry name" value="S24_LexA-like"/>
    <property type="match status" value="1"/>
</dbReference>
<keyword evidence="6" id="KW-1185">Reference proteome</keyword>
<gene>
    <name evidence="5" type="ORF">OL234_10490</name>
</gene>
<evidence type="ECO:0000256" key="3">
    <source>
        <dbReference type="ARBA" id="ARBA00023163"/>
    </source>
</evidence>
<dbReference type="Gene3D" id="2.10.109.10">
    <property type="entry name" value="Umud Fragment, subunit A"/>
    <property type="match status" value="1"/>
</dbReference>
<evidence type="ECO:0000313" key="6">
    <source>
        <dbReference type="Proteomes" id="UP001179647"/>
    </source>
</evidence>
<dbReference type="PROSITE" id="PS50943">
    <property type="entry name" value="HTH_CROC1"/>
    <property type="match status" value="1"/>
</dbReference>
<organism evidence="5 6">
    <name type="scientific">Vagococcus intermedius</name>
    <dbReference type="NCBI Taxonomy" id="2991418"/>
    <lineage>
        <taxon>Bacteria</taxon>
        <taxon>Bacillati</taxon>
        <taxon>Bacillota</taxon>
        <taxon>Bacilli</taxon>
        <taxon>Lactobacillales</taxon>
        <taxon>Enterococcaceae</taxon>
        <taxon>Vagococcus</taxon>
    </lineage>
</organism>
<dbReference type="CDD" id="cd00093">
    <property type="entry name" value="HTH_XRE"/>
    <property type="match status" value="1"/>
</dbReference>
<dbReference type="InterPro" id="IPR010982">
    <property type="entry name" value="Lambda_DNA-bd_dom_sf"/>
</dbReference>
<dbReference type="PANTHER" id="PTHR40661:SF1">
    <property type="entry name" value="HTH CRO_C1-TYPE DOMAIN-CONTAINING PROTEIN"/>
    <property type="match status" value="1"/>
</dbReference>
<evidence type="ECO:0000259" key="4">
    <source>
        <dbReference type="PROSITE" id="PS50943"/>
    </source>
</evidence>
<dbReference type="KEGG" id="vie:OL234_10490"/>
<dbReference type="SUPFAM" id="SSF47413">
    <property type="entry name" value="lambda repressor-like DNA-binding domains"/>
    <property type="match status" value="1"/>
</dbReference>
<evidence type="ECO:0000256" key="2">
    <source>
        <dbReference type="ARBA" id="ARBA00023125"/>
    </source>
</evidence>
<evidence type="ECO:0000256" key="1">
    <source>
        <dbReference type="ARBA" id="ARBA00023015"/>
    </source>
</evidence>
<name>A0AAF0I8Q5_9ENTE</name>
<protein>
    <submittedName>
        <fullName evidence="5">XRE family transcriptional regulator</fullName>
    </submittedName>
</protein>
<dbReference type="RefSeq" id="WP_275470184.1">
    <property type="nucleotide sequence ID" value="NZ_CP110233.1"/>
</dbReference>
<feature type="domain" description="HTH cro/C1-type" evidence="4">
    <location>
        <begin position="14"/>
        <end position="68"/>
    </location>
</feature>
<dbReference type="GO" id="GO:0003677">
    <property type="term" value="F:DNA binding"/>
    <property type="evidence" value="ECO:0007669"/>
    <property type="project" value="UniProtKB-KW"/>
</dbReference>
<reference evidence="5" key="1">
    <citation type="submission" date="2022-10" db="EMBL/GenBank/DDBJ databases">
        <title>Vagococcus sp. isolated from poultry meat.</title>
        <authorList>
            <person name="Johansson P."/>
            <person name="Bjorkroth J."/>
        </authorList>
    </citation>
    <scope>NUCLEOTIDE SEQUENCE</scope>
    <source>
        <strain evidence="5">STAA11</strain>
        <plasmid evidence="5">unnamed1</plasmid>
    </source>
</reference>
<dbReference type="Gene3D" id="1.10.260.40">
    <property type="entry name" value="lambda repressor-like DNA-binding domains"/>
    <property type="match status" value="1"/>
</dbReference>
<dbReference type="SMART" id="SM00530">
    <property type="entry name" value="HTH_XRE"/>
    <property type="match status" value="1"/>
</dbReference>
<dbReference type="InterPro" id="IPR039418">
    <property type="entry name" value="LexA-like"/>
</dbReference>
<keyword evidence="3" id="KW-0804">Transcription</keyword>
<dbReference type="InterPro" id="IPR001387">
    <property type="entry name" value="Cro/C1-type_HTH"/>
</dbReference>
<accession>A0AAF0I8Q5</accession>
<dbReference type="AlphaFoldDB" id="A0AAF0I8Q5"/>
<keyword evidence="5" id="KW-0614">Plasmid</keyword>
<keyword evidence="2" id="KW-0238">DNA-binding</keyword>
<geneLocation type="plasmid" evidence="5 6">
    <name>unnamed1</name>
</geneLocation>
<dbReference type="PANTHER" id="PTHR40661">
    <property type="match status" value="1"/>
</dbReference>
<dbReference type="InterPro" id="IPR036286">
    <property type="entry name" value="LexA/Signal_pep-like_sf"/>
</dbReference>
<proteinExistence type="predicted"/>
<evidence type="ECO:0000313" key="5">
    <source>
        <dbReference type="EMBL" id="WEG74384.1"/>
    </source>
</evidence>
<sequence>MESKTQNKIIADNIKKYLKQNKMSQKDLASKVNISPSTMSDYMNLRSKPSHGVIQRISEVFGVNKSDIDTTYKDVKEIKSNILSVYNQLNETNQKDVYQYAESKLEEQNNNVIDLRTYRDVYLQSKLSAGTGIVDLDPQHKEIISYAGHIPDKYDLAFEVSGDSMEPLFEDGEVVFVKCDDDVRNGQIGVVMIGSDAYVKKMYVEDGQIRLVSLNKNYDDIIATSDIKVIGRIIM</sequence>
<dbReference type="SUPFAM" id="SSF51306">
    <property type="entry name" value="LexA/Signal peptidase"/>
    <property type="match status" value="1"/>
</dbReference>
<dbReference type="Pfam" id="PF00717">
    <property type="entry name" value="Peptidase_S24"/>
    <property type="match status" value="1"/>
</dbReference>
<keyword evidence="1" id="KW-0805">Transcription regulation</keyword>
<dbReference type="InterPro" id="IPR015927">
    <property type="entry name" value="Peptidase_S24_S26A/B/C"/>
</dbReference>